<dbReference type="GO" id="GO:0003677">
    <property type="term" value="F:DNA binding"/>
    <property type="evidence" value="ECO:0007669"/>
    <property type="project" value="UniProtKB-KW"/>
</dbReference>
<dbReference type="GO" id="GO:0003700">
    <property type="term" value="F:DNA-binding transcription factor activity"/>
    <property type="evidence" value="ECO:0007669"/>
    <property type="project" value="InterPro"/>
</dbReference>
<evidence type="ECO:0000259" key="4">
    <source>
        <dbReference type="PROSITE" id="PS50949"/>
    </source>
</evidence>
<gene>
    <name evidence="5" type="ORF">SAMN05216360_110232</name>
</gene>
<dbReference type="Gene3D" id="1.20.120.530">
    <property type="entry name" value="GntR ligand-binding domain-like"/>
    <property type="match status" value="1"/>
</dbReference>
<dbReference type="EMBL" id="FNHS01000010">
    <property type="protein sequence ID" value="SDN71568.1"/>
    <property type="molecule type" value="Genomic_DNA"/>
</dbReference>
<dbReference type="PANTHER" id="PTHR43537:SF5">
    <property type="entry name" value="UXU OPERON TRANSCRIPTIONAL REGULATOR"/>
    <property type="match status" value="1"/>
</dbReference>
<keyword evidence="1" id="KW-0805">Transcription regulation</keyword>
<feature type="domain" description="HTH gntR-type" evidence="4">
    <location>
        <begin position="19"/>
        <end position="86"/>
    </location>
</feature>
<dbReference type="Proteomes" id="UP000198704">
    <property type="component" value="Unassembled WGS sequence"/>
</dbReference>
<evidence type="ECO:0000256" key="1">
    <source>
        <dbReference type="ARBA" id="ARBA00023015"/>
    </source>
</evidence>
<dbReference type="PROSITE" id="PS50949">
    <property type="entry name" value="HTH_GNTR"/>
    <property type="match status" value="1"/>
</dbReference>
<keyword evidence="3" id="KW-0804">Transcription</keyword>
<organism evidence="5 6">
    <name type="scientific">Methylobacterium phyllostachyos</name>
    <dbReference type="NCBI Taxonomy" id="582672"/>
    <lineage>
        <taxon>Bacteria</taxon>
        <taxon>Pseudomonadati</taxon>
        <taxon>Pseudomonadota</taxon>
        <taxon>Alphaproteobacteria</taxon>
        <taxon>Hyphomicrobiales</taxon>
        <taxon>Methylobacteriaceae</taxon>
        <taxon>Methylobacterium</taxon>
    </lineage>
</organism>
<proteinExistence type="predicted"/>
<keyword evidence="2 5" id="KW-0238">DNA-binding</keyword>
<dbReference type="InterPro" id="IPR036390">
    <property type="entry name" value="WH_DNA-bd_sf"/>
</dbReference>
<dbReference type="OrthoDB" id="5504063at2"/>
<evidence type="ECO:0000256" key="2">
    <source>
        <dbReference type="ARBA" id="ARBA00023125"/>
    </source>
</evidence>
<dbReference type="Pfam" id="PF07729">
    <property type="entry name" value="FCD"/>
    <property type="match status" value="1"/>
</dbReference>
<keyword evidence="6" id="KW-1185">Reference proteome</keyword>
<dbReference type="CDD" id="cd07377">
    <property type="entry name" value="WHTH_GntR"/>
    <property type="match status" value="1"/>
</dbReference>
<evidence type="ECO:0000313" key="6">
    <source>
        <dbReference type="Proteomes" id="UP000198704"/>
    </source>
</evidence>
<dbReference type="Gene3D" id="1.10.10.10">
    <property type="entry name" value="Winged helix-like DNA-binding domain superfamily/Winged helix DNA-binding domain"/>
    <property type="match status" value="1"/>
</dbReference>
<dbReference type="PRINTS" id="PR00035">
    <property type="entry name" value="HTHGNTR"/>
</dbReference>
<dbReference type="InterPro" id="IPR011711">
    <property type="entry name" value="GntR_C"/>
</dbReference>
<sequence>MKTLDAASYTTALNARRERSLGQKAYDRLLDMLVRRDLPAGTVLHERRLAEMLDISRTPTREAMSRLETEGLIERQPGGMLVVKEFSLRELIEILHVRRLLERESVVLATGRIDDAALADLERQSAALLAAGDPDAPGNWEVDRRFHELIADHSHNTILAKTIKDLRRKTQMFNLSRMPERFEAVHREHLAVVAALRAKDAAAAADAIAAHLENFKQGIIRRLSEV</sequence>
<dbReference type="SUPFAM" id="SSF46785">
    <property type="entry name" value="Winged helix' DNA-binding domain"/>
    <property type="match status" value="1"/>
</dbReference>
<protein>
    <submittedName>
        <fullName evidence="5">DNA-binding transcriptional regulator, GntR family</fullName>
    </submittedName>
</protein>
<dbReference type="InterPro" id="IPR000524">
    <property type="entry name" value="Tscrpt_reg_HTH_GntR"/>
</dbReference>
<dbReference type="PANTHER" id="PTHR43537">
    <property type="entry name" value="TRANSCRIPTIONAL REGULATOR, GNTR FAMILY"/>
    <property type="match status" value="1"/>
</dbReference>
<dbReference type="STRING" id="582672.SAMN05216360_110232"/>
<dbReference type="RefSeq" id="WP_091717991.1">
    <property type="nucleotide sequence ID" value="NZ_FNHS01000010.1"/>
</dbReference>
<dbReference type="SMART" id="SM00345">
    <property type="entry name" value="HTH_GNTR"/>
    <property type="match status" value="1"/>
</dbReference>
<evidence type="ECO:0000313" key="5">
    <source>
        <dbReference type="EMBL" id="SDN71568.1"/>
    </source>
</evidence>
<dbReference type="Pfam" id="PF00392">
    <property type="entry name" value="GntR"/>
    <property type="match status" value="1"/>
</dbReference>
<dbReference type="InterPro" id="IPR036388">
    <property type="entry name" value="WH-like_DNA-bd_sf"/>
</dbReference>
<dbReference type="SUPFAM" id="SSF48008">
    <property type="entry name" value="GntR ligand-binding domain-like"/>
    <property type="match status" value="1"/>
</dbReference>
<dbReference type="SMART" id="SM00895">
    <property type="entry name" value="FCD"/>
    <property type="match status" value="1"/>
</dbReference>
<name>A0A1H0DNC3_9HYPH</name>
<dbReference type="AlphaFoldDB" id="A0A1H0DNC3"/>
<accession>A0A1H0DNC3</accession>
<evidence type="ECO:0000256" key="3">
    <source>
        <dbReference type="ARBA" id="ARBA00023163"/>
    </source>
</evidence>
<dbReference type="InterPro" id="IPR008920">
    <property type="entry name" value="TF_FadR/GntR_C"/>
</dbReference>
<reference evidence="6" key="1">
    <citation type="submission" date="2016-10" db="EMBL/GenBank/DDBJ databases">
        <authorList>
            <person name="Varghese N."/>
            <person name="Submissions S."/>
        </authorList>
    </citation>
    <scope>NUCLEOTIDE SEQUENCE [LARGE SCALE GENOMIC DNA]</scope>
    <source>
        <strain evidence="6">BL47</strain>
    </source>
</reference>